<accession>A0A1X2EEB9</accession>
<name>A0A1X2EEB9_9MYCO</name>
<reference evidence="3 4" key="1">
    <citation type="submission" date="2016-01" db="EMBL/GenBank/DDBJ databases">
        <title>The new phylogeny of the genus Mycobacterium.</title>
        <authorList>
            <person name="Tarcisio F."/>
            <person name="Conor M."/>
            <person name="Antonella G."/>
            <person name="Elisabetta G."/>
            <person name="Giulia F.S."/>
            <person name="Sara T."/>
            <person name="Anna F."/>
            <person name="Clotilde B."/>
            <person name="Roberto B."/>
            <person name="Veronica D.S."/>
            <person name="Fabio R."/>
            <person name="Monica P."/>
            <person name="Olivier J."/>
            <person name="Enrico T."/>
            <person name="Nicola S."/>
        </authorList>
    </citation>
    <scope>NUCLEOTIDE SEQUENCE [LARGE SCALE GENOMIC DNA]</scope>
    <source>
        <strain evidence="3 4">DSM 44153</strain>
    </source>
</reference>
<dbReference type="STRING" id="1798.AWC30_16920"/>
<feature type="region of interest" description="Disordered" evidence="1">
    <location>
        <begin position="27"/>
        <end position="81"/>
    </location>
</feature>
<protein>
    <recommendedName>
        <fullName evidence="5">Lipoprotein</fullName>
    </recommendedName>
</protein>
<feature type="signal peptide" evidence="2">
    <location>
        <begin position="1"/>
        <end position="28"/>
    </location>
</feature>
<feature type="compositionally biased region" description="Acidic residues" evidence="1">
    <location>
        <begin position="190"/>
        <end position="207"/>
    </location>
</feature>
<proteinExistence type="predicted"/>
<dbReference type="AlphaFoldDB" id="A0A1X2EEB9"/>
<evidence type="ECO:0000256" key="1">
    <source>
        <dbReference type="SAM" id="MobiDB-lite"/>
    </source>
</evidence>
<dbReference type="OrthoDB" id="4775409at2"/>
<keyword evidence="4" id="KW-1185">Reference proteome</keyword>
<keyword evidence="2" id="KW-0732">Signal</keyword>
<feature type="region of interest" description="Disordered" evidence="1">
    <location>
        <begin position="174"/>
        <end position="207"/>
    </location>
</feature>
<organism evidence="3 4">
    <name type="scientific">Mycolicibacillus trivialis</name>
    <dbReference type="NCBI Taxonomy" id="1798"/>
    <lineage>
        <taxon>Bacteria</taxon>
        <taxon>Bacillati</taxon>
        <taxon>Actinomycetota</taxon>
        <taxon>Actinomycetes</taxon>
        <taxon>Mycobacteriales</taxon>
        <taxon>Mycobacteriaceae</taxon>
        <taxon>Mycolicibacillus</taxon>
    </lineage>
</organism>
<evidence type="ECO:0000313" key="4">
    <source>
        <dbReference type="Proteomes" id="UP000193090"/>
    </source>
</evidence>
<dbReference type="Proteomes" id="UP000193090">
    <property type="component" value="Unassembled WGS sequence"/>
</dbReference>
<evidence type="ECO:0000313" key="3">
    <source>
        <dbReference type="EMBL" id="ORW99201.1"/>
    </source>
</evidence>
<dbReference type="EMBL" id="LQPZ01000050">
    <property type="protein sequence ID" value="ORW99201.1"/>
    <property type="molecule type" value="Genomic_DNA"/>
</dbReference>
<evidence type="ECO:0000256" key="2">
    <source>
        <dbReference type="SAM" id="SignalP"/>
    </source>
</evidence>
<gene>
    <name evidence="3" type="ORF">AWC30_16920</name>
</gene>
<evidence type="ECO:0008006" key="5">
    <source>
        <dbReference type="Google" id="ProtNLM"/>
    </source>
</evidence>
<sequence length="207" mass="21305">MGSMRRLMTAVIGLGIAPLLITACGSDAEHPGSPSHKQGKHHSQQTAPGYENWHTPANPGDGYWDEQGNPVDGGPRGANGSFGNDLTKEYCAQNEDPGCPVGSYVGPDAILDPAGGNDYVPCEGTICTNPNHGAGEDPECEGTICTNPNHGAGEDPECEGTICTNPNHGAGEDPECEGTICTNPNHGAGDEDDSGTWDSTDDDSDAA</sequence>
<comment type="caution">
    <text evidence="3">The sequence shown here is derived from an EMBL/GenBank/DDBJ whole genome shotgun (WGS) entry which is preliminary data.</text>
</comment>
<dbReference type="PROSITE" id="PS51257">
    <property type="entry name" value="PROKAR_LIPOPROTEIN"/>
    <property type="match status" value="1"/>
</dbReference>
<feature type="chain" id="PRO_5013389860" description="Lipoprotein" evidence="2">
    <location>
        <begin position="29"/>
        <end position="207"/>
    </location>
</feature>